<reference evidence="7" key="1">
    <citation type="submission" date="2015-08" db="EMBL/GenBank/DDBJ databases">
        <authorList>
            <person name="Varghese N."/>
        </authorList>
    </citation>
    <scope>NUCLEOTIDE SEQUENCE [LARGE SCALE GENOMIC DNA]</scope>
    <source>
        <strain evidence="7">DSM 27808</strain>
    </source>
</reference>
<feature type="domain" description="HTH luxR-type" evidence="4">
    <location>
        <begin position="156"/>
        <end position="221"/>
    </location>
</feature>
<dbReference type="GO" id="GO:0003677">
    <property type="term" value="F:DNA binding"/>
    <property type="evidence" value="ECO:0007669"/>
    <property type="project" value="UniProtKB-KW"/>
</dbReference>
<dbReference type="RefSeq" id="WP_055439409.1">
    <property type="nucleotide sequence ID" value="NZ_CYHB01000005.1"/>
</dbReference>
<name>A0A0K6H8R9_9GAMM</name>
<keyword evidence="7" id="KW-1185">Reference proteome</keyword>
<dbReference type="CDD" id="cd17535">
    <property type="entry name" value="REC_NarL-like"/>
    <property type="match status" value="1"/>
</dbReference>
<evidence type="ECO:0000256" key="1">
    <source>
        <dbReference type="ARBA" id="ARBA00022553"/>
    </source>
</evidence>
<proteinExistence type="predicted"/>
<dbReference type="Pfam" id="PF00196">
    <property type="entry name" value="GerE"/>
    <property type="match status" value="1"/>
</dbReference>
<evidence type="ECO:0000313" key="7">
    <source>
        <dbReference type="Proteomes" id="UP000182598"/>
    </source>
</evidence>
<dbReference type="PRINTS" id="PR00038">
    <property type="entry name" value="HTHLUXR"/>
</dbReference>
<dbReference type="CDD" id="cd06170">
    <property type="entry name" value="LuxR_C_like"/>
    <property type="match status" value="1"/>
</dbReference>
<protein>
    <submittedName>
        <fullName evidence="6">Two component transcriptional regulator, LuxR family</fullName>
    </submittedName>
</protein>
<evidence type="ECO:0000256" key="3">
    <source>
        <dbReference type="PROSITE-ProRule" id="PRU00169"/>
    </source>
</evidence>
<dbReference type="InterPro" id="IPR039420">
    <property type="entry name" value="WalR-like"/>
</dbReference>
<dbReference type="GO" id="GO:0000160">
    <property type="term" value="P:phosphorelay signal transduction system"/>
    <property type="evidence" value="ECO:0007669"/>
    <property type="project" value="InterPro"/>
</dbReference>
<dbReference type="Proteomes" id="UP000182598">
    <property type="component" value="Unassembled WGS sequence"/>
</dbReference>
<dbReference type="SUPFAM" id="SSF52172">
    <property type="entry name" value="CheY-like"/>
    <property type="match status" value="1"/>
</dbReference>
<dbReference type="InterPro" id="IPR016032">
    <property type="entry name" value="Sig_transdc_resp-reg_C-effctor"/>
</dbReference>
<dbReference type="AlphaFoldDB" id="A0A0K6H8R9"/>
<organism evidence="6 7">
    <name type="scientific">Pseudidiomarina woesei</name>
    <dbReference type="NCBI Taxonomy" id="1381080"/>
    <lineage>
        <taxon>Bacteria</taxon>
        <taxon>Pseudomonadati</taxon>
        <taxon>Pseudomonadota</taxon>
        <taxon>Gammaproteobacteria</taxon>
        <taxon>Alteromonadales</taxon>
        <taxon>Idiomarinaceae</taxon>
        <taxon>Pseudidiomarina</taxon>
    </lineage>
</organism>
<gene>
    <name evidence="6" type="ORF">Ga0061064_1754</name>
</gene>
<dbReference type="PANTHER" id="PTHR43214:SF43">
    <property type="entry name" value="TWO-COMPONENT RESPONSE REGULATOR"/>
    <property type="match status" value="1"/>
</dbReference>
<dbReference type="InterPro" id="IPR058245">
    <property type="entry name" value="NreC/VraR/RcsB-like_REC"/>
</dbReference>
<keyword evidence="1 3" id="KW-0597">Phosphoprotein</keyword>
<dbReference type="SMART" id="SM00448">
    <property type="entry name" value="REC"/>
    <property type="match status" value="1"/>
</dbReference>
<dbReference type="PROSITE" id="PS50043">
    <property type="entry name" value="HTH_LUXR_2"/>
    <property type="match status" value="1"/>
</dbReference>
<dbReference type="SMART" id="SM00421">
    <property type="entry name" value="HTH_LUXR"/>
    <property type="match status" value="1"/>
</dbReference>
<accession>A0A0K6H8R9</accession>
<dbReference type="InterPro" id="IPR011006">
    <property type="entry name" value="CheY-like_superfamily"/>
</dbReference>
<evidence type="ECO:0000256" key="2">
    <source>
        <dbReference type="ARBA" id="ARBA00023125"/>
    </source>
</evidence>
<evidence type="ECO:0000259" key="5">
    <source>
        <dbReference type="PROSITE" id="PS50110"/>
    </source>
</evidence>
<dbReference type="PANTHER" id="PTHR43214">
    <property type="entry name" value="TWO-COMPONENT RESPONSE REGULATOR"/>
    <property type="match status" value="1"/>
</dbReference>
<feature type="domain" description="Response regulatory" evidence="5">
    <location>
        <begin position="11"/>
        <end position="129"/>
    </location>
</feature>
<evidence type="ECO:0000259" key="4">
    <source>
        <dbReference type="PROSITE" id="PS50043"/>
    </source>
</evidence>
<dbReference type="InterPro" id="IPR001789">
    <property type="entry name" value="Sig_transdc_resp-reg_receiver"/>
</dbReference>
<evidence type="ECO:0000313" key="6">
    <source>
        <dbReference type="EMBL" id="CUA87294.1"/>
    </source>
</evidence>
<dbReference type="PROSITE" id="PS50110">
    <property type="entry name" value="RESPONSE_REGULATORY"/>
    <property type="match status" value="1"/>
</dbReference>
<keyword evidence="2" id="KW-0238">DNA-binding</keyword>
<feature type="modified residue" description="4-aspartylphosphate" evidence="3">
    <location>
        <position position="64"/>
    </location>
</feature>
<dbReference type="EMBL" id="CYHB01000005">
    <property type="protein sequence ID" value="CUA87294.1"/>
    <property type="molecule type" value="Genomic_DNA"/>
</dbReference>
<dbReference type="GO" id="GO:0006355">
    <property type="term" value="P:regulation of DNA-templated transcription"/>
    <property type="evidence" value="ECO:0007669"/>
    <property type="project" value="InterPro"/>
</dbReference>
<dbReference type="SUPFAM" id="SSF46894">
    <property type="entry name" value="C-terminal effector domain of the bipartite response regulators"/>
    <property type="match status" value="1"/>
</dbReference>
<dbReference type="Gene3D" id="3.40.50.2300">
    <property type="match status" value="1"/>
</dbReference>
<sequence length="226" mass="24610">MSTLHSPEKHRVMLVDDQKLIRQGLASLLSLSAHIEVAHEAADGEEALAWIKAHGSDIDIILLDLRMPKMNGIQLLQAMRAENIKIPVLILTTFDDHNMLLEALKAGARGYLLKDVELEMLVSGIERIVAGESMIQPTITTSLLNGLQGLHSEFEAFAAPEALSAKELEILRLIAAGCSNKEIADALFKSEGTVKNQVSAIMAKLGVRDRTRAVLRAIELGLIGFC</sequence>
<dbReference type="Pfam" id="PF00072">
    <property type="entry name" value="Response_reg"/>
    <property type="match status" value="1"/>
</dbReference>
<dbReference type="InterPro" id="IPR000792">
    <property type="entry name" value="Tscrpt_reg_LuxR_C"/>
</dbReference>